<dbReference type="RefSeq" id="XP_016239688.1">
    <property type="nucleotide sequence ID" value="XM_016374412.1"/>
</dbReference>
<evidence type="ECO:0000256" key="1">
    <source>
        <dbReference type="SAM" id="MobiDB-lite"/>
    </source>
</evidence>
<reference evidence="2 3" key="1">
    <citation type="submission" date="2015-01" db="EMBL/GenBank/DDBJ databases">
        <title>The Genome Sequence of Exophiala spinifera CBS89968.</title>
        <authorList>
            <consortium name="The Broad Institute Genomics Platform"/>
            <person name="Cuomo C."/>
            <person name="de Hoog S."/>
            <person name="Gorbushina A."/>
            <person name="Stielow B."/>
            <person name="Teixiera M."/>
            <person name="Abouelleil A."/>
            <person name="Chapman S.B."/>
            <person name="Priest M."/>
            <person name="Young S.K."/>
            <person name="Wortman J."/>
            <person name="Nusbaum C."/>
            <person name="Birren B."/>
        </authorList>
    </citation>
    <scope>NUCLEOTIDE SEQUENCE [LARGE SCALE GENOMIC DNA]</scope>
    <source>
        <strain evidence="2 3">CBS 89968</strain>
    </source>
</reference>
<dbReference type="HOGENOM" id="CLU_2589776_0_0_1"/>
<gene>
    <name evidence="2" type="ORF">PV08_00044</name>
</gene>
<organism evidence="2 3">
    <name type="scientific">Exophiala spinifera</name>
    <dbReference type="NCBI Taxonomy" id="91928"/>
    <lineage>
        <taxon>Eukaryota</taxon>
        <taxon>Fungi</taxon>
        <taxon>Dikarya</taxon>
        <taxon>Ascomycota</taxon>
        <taxon>Pezizomycotina</taxon>
        <taxon>Eurotiomycetes</taxon>
        <taxon>Chaetothyriomycetidae</taxon>
        <taxon>Chaetothyriales</taxon>
        <taxon>Herpotrichiellaceae</taxon>
        <taxon>Exophiala</taxon>
    </lineage>
</organism>
<accession>A0A0D2A3L7</accession>
<evidence type="ECO:0000313" key="3">
    <source>
        <dbReference type="Proteomes" id="UP000053328"/>
    </source>
</evidence>
<dbReference type="Proteomes" id="UP000053328">
    <property type="component" value="Unassembled WGS sequence"/>
</dbReference>
<proteinExistence type="predicted"/>
<protein>
    <submittedName>
        <fullName evidence="2">Uncharacterized protein</fullName>
    </submittedName>
</protein>
<dbReference type="EMBL" id="KN847492">
    <property type="protein sequence ID" value="KIW19472.1"/>
    <property type="molecule type" value="Genomic_DNA"/>
</dbReference>
<name>A0A0D2A3L7_9EURO</name>
<sequence>MSQGDLPTHTDMSAVDETPAAAPATNGAPLKDTVINSKVRTPSEAPVVITRRQTADTDVDQLTIPQDEYLNLSIHPSNSF</sequence>
<evidence type="ECO:0000313" key="2">
    <source>
        <dbReference type="EMBL" id="KIW19472.1"/>
    </source>
</evidence>
<dbReference type="VEuPathDB" id="FungiDB:PV08_00044"/>
<keyword evidence="3" id="KW-1185">Reference proteome</keyword>
<feature type="region of interest" description="Disordered" evidence="1">
    <location>
        <begin position="1"/>
        <end position="40"/>
    </location>
</feature>
<dbReference type="GeneID" id="27327127"/>
<dbReference type="AlphaFoldDB" id="A0A0D2A3L7"/>